<sequence length="74" mass="8127">MTDSNDQSRSRAPFAADSASDLAMVLLQLAACRAEIGPFARSGRETPREAARVYEAAQAFKATAIFRDRRPVRL</sequence>
<protein>
    <submittedName>
        <fullName evidence="1">Uncharacterized protein</fullName>
    </submittedName>
</protein>
<accession>A0A1D7TVT0</accession>
<dbReference type="OrthoDB" id="8162495at2"/>
<name>A0A1D7TVT0_9HYPH</name>
<dbReference type="AlphaFoldDB" id="A0A1D7TVT0"/>
<evidence type="ECO:0000313" key="1">
    <source>
        <dbReference type="EMBL" id="AOO79224.1"/>
    </source>
</evidence>
<dbReference type="EMBL" id="CP017147">
    <property type="protein sequence ID" value="AOO79224.1"/>
    <property type="molecule type" value="Genomic_DNA"/>
</dbReference>
<evidence type="ECO:0000313" key="2">
    <source>
        <dbReference type="Proteomes" id="UP000094969"/>
    </source>
</evidence>
<dbReference type="RefSeq" id="WP_069688449.1">
    <property type="nucleotide sequence ID" value="NZ_CP017147.1"/>
</dbReference>
<dbReference type="KEGG" id="bvv:BHK69_00785"/>
<dbReference type="Proteomes" id="UP000094969">
    <property type="component" value="Chromosome"/>
</dbReference>
<keyword evidence="2" id="KW-1185">Reference proteome</keyword>
<organism evidence="1 2">
    <name type="scientific">Bosea vaviloviae</name>
    <dbReference type="NCBI Taxonomy" id="1526658"/>
    <lineage>
        <taxon>Bacteria</taxon>
        <taxon>Pseudomonadati</taxon>
        <taxon>Pseudomonadota</taxon>
        <taxon>Alphaproteobacteria</taxon>
        <taxon>Hyphomicrobiales</taxon>
        <taxon>Boseaceae</taxon>
        <taxon>Bosea</taxon>
    </lineage>
</organism>
<proteinExistence type="predicted"/>
<gene>
    <name evidence="1" type="ORF">BHK69_00785</name>
</gene>
<reference evidence="1 2" key="1">
    <citation type="journal article" date="2015" name="Antonie Van Leeuwenhoek">
        <title>Bosea vaviloviae sp. nov., a new species of slow-growing rhizobia isolated from nodules of the relict species Vavilovia formosa (Stev.) Fed.</title>
        <authorList>
            <person name="Safronova V.I."/>
            <person name="Kuznetsova I.G."/>
            <person name="Sazanova A.L."/>
            <person name="Kimeklis A.K."/>
            <person name="Belimov A.A."/>
            <person name="Andronov E.E."/>
            <person name="Pinaev A.G."/>
            <person name="Chizhevskaya E.P."/>
            <person name="Pukhaev A.R."/>
            <person name="Popov K.P."/>
            <person name="Willems A."/>
            <person name="Tikhonovich I.A."/>
        </authorList>
    </citation>
    <scope>NUCLEOTIDE SEQUENCE [LARGE SCALE GENOMIC DNA]</scope>
    <source>
        <strain evidence="1 2">Vaf18</strain>
    </source>
</reference>